<dbReference type="Proteomes" id="UP000683000">
    <property type="component" value="Unassembled WGS sequence"/>
</dbReference>
<dbReference type="Pfam" id="PF07350">
    <property type="entry name" value="Gig2-like"/>
    <property type="match status" value="1"/>
</dbReference>
<dbReference type="PANTHER" id="PTHR30613:SF1">
    <property type="entry name" value="DUF1479 DOMAIN PROTEIN (AFU_ORTHOLOGUE AFUA_5G09280)"/>
    <property type="match status" value="1"/>
</dbReference>
<name>A0A8I2YIJ4_9AGAM</name>
<comment type="caution">
    <text evidence="1">The sequence shown here is derived from an EMBL/GenBank/DDBJ whole genome shotgun (WGS) entry which is preliminary data.</text>
</comment>
<dbReference type="InterPro" id="IPR010856">
    <property type="entry name" value="Gig2-like"/>
</dbReference>
<sequence>MSNWCEWPPRFLDLKRKIVSETTQERLTASWNDLLGELATRTAEIAKAGPDFVPQVNFADLDKLTPEEISVIKRKGSVVIRDVVDTKTATGWKAELEEFVKANPHAEGTPNQDKQFFHLYWTRSQVQARAHPNVLKASAWLNNLYSVKSGKTLEGVDLSVPLTYADRFRIRHPGGHWGNFPPHIDSGAIERWEDEAFRRCYEDILTGNWRQHDPYELENRLNARMSLYGRPGQASVFRSFQGWLAMSETGPTQGTLRVFPDVQLSNAYVILRPFFRPTVLEDSPDILDPKNWKFDISTADFPGIFPLDRGYKGPLPTPRHHPHLRLRETMTSVPQVYPGDMVFWHCDVVHSVETEHTGSTDSAVMYIGAVPKTPQNSAYIVKQAQTFLVGQNPPDFAKLTDEKMFVGLGTDVDVKEPISRVAMGLPIEVA</sequence>
<dbReference type="InterPro" id="IPR027443">
    <property type="entry name" value="IPNS-like_sf"/>
</dbReference>
<dbReference type="SUPFAM" id="SSF51197">
    <property type="entry name" value="Clavaminate synthase-like"/>
    <property type="match status" value="1"/>
</dbReference>
<evidence type="ECO:0000313" key="2">
    <source>
        <dbReference type="Proteomes" id="UP000683000"/>
    </source>
</evidence>
<organism evidence="1 2">
    <name type="scientific">Boletus reticuloceps</name>
    <dbReference type="NCBI Taxonomy" id="495285"/>
    <lineage>
        <taxon>Eukaryota</taxon>
        <taxon>Fungi</taxon>
        <taxon>Dikarya</taxon>
        <taxon>Basidiomycota</taxon>
        <taxon>Agaricomycotina</taxon>
        <taxon>Agaricomycetes</taxon>
        <taxon>Agaricomycetidae</taxon>
        <taxon>Boletales</taxon>
        <taxon>Boletineae</taxon>
        <taxon>Boletaceae</taxon>
        <taxon>Boletoideae</taxon>
        <taxon>Boletus</taxon>
    </lineage>
</organism>
<evidence type="ECO:0008006" key="3">
    <source>
        <dbReference type="Google" id="ProtNLM"/>
    </source>
</evidence>
<dbReference type="OrthoDB" id="8249012at2759"/>
<accession>A0A8I2YIJ4</accession>
<dbReference type="EMBL" id="JAGFBS010000029">
    <property type="protein sequence ID" value="KAG6372262.1"/>
    <property type="molecule type" value="Genomic_DNA"/>
</dbReference>
<reference evidence="1" key="1">
    <citation type="submission" date="2021-03" db="EMBL/GenBank/DDBJ databases">
        <title>Evolutionary innovations through gain and loss of genes in the ectomycorrhizal Boletales.</title>
        <authorList>
            <person name="Wu G."/>
            <person name="Miyauchi S."/>
            <person name="Morin E."/>
            <person name="Yang Z.-L."/>
            <person name="Xu J."/>
            <person name="Martin F.M."/>
        </authorList>
    </citation>
    <scope>NUCLEOTIDE SEQUENCE</scope>
    <source>
        <strain evidence="1">BR01</strain>
    </source>
</reference>
<dbReference type="AlphaFoldDB" id="A0A8I2YIJ4"/>
<evidence type="ECO:0000313" key="1">
    <source>
        <dbReference type="EMBL" id="KAG6372262.1"/>
    </source>
</evidence>
<proteinExistence type="predicted"/>
<gene>
    <name evidence="1" type="ORF">JVT61DRAFT_8065</name>
</gene>
<protein>
    <recommendedName>
        <fullName evidence="3">DUF1479-domain-containing protein</fullName>
    </recommendedName>
</protein>
<keyword evidence="2" id="KW-1185">Reference proteome</keyword>
<dbReference type="PANTHER" id="PTHR30613">
    <property type="entry name" value="UNCHARACTERIZED PROTEIN YBIU-RELATED"/>
    <property type="match status" value="1"/>
</dbReference>
<dbReference type="Gene3D" id="2.60.120.330">
    <property type="entry name" value="B-lactam Antibiotic, Isopenicillin N Synthase, Chain"/>
    <property type="match status" value="1"/>
</dbReference>